<dbReference type="InterPro" id="IPR000905">
    <property type="entry name" value="Gcp-like_dom"/>
</dbReference>
<protein>
    <recommendedName>
        <fullName evidence="1">Gcp-like domain-containing protein</fullName>
    </recommendedName>
</protein>
<dbReference type="Gene3D" id="3.30.420.40">
    <property type="match status" value="1"/>
</dbReference>
<evidence type="ECO:0000259" key="1">
    <source>
        <dbReference type="Pfam" id="PF00814"/>
    </source>
</evidence>
<name>A0A1G1WCC4_9BACT</name>
<feature type="domain" description="Gcp-like" evidence="1">
    <location>
        <begin position="36"/>
        <end position="86"/>
    </location>
</feature>
<dbReference type="SUPFAM" id="SSF53067">
    <property type="entry name" value="Actin-like ATPase domain"/>
    <property type="match status" value="1"/>
</dbReference>
<organism evidence="2 3">
    <name type="scientific">Candidatus Woykebacteria bacterium RBG_16_44_10</name>
    <dbReference type="NCBI Taxonomy" id="1802597"/>
    <lineage>
        <taxon>Bacteria</taxon>
        <taxon>Candidatus Woykeibacteriota</taxon>
    </lineage>
</organism>
<dbReference type="InterPro" id="IPR043129">
    <property type="entry name" value="ATPase_NBD"/>
</dbReference>
<comment type="caution">
    <text evidence="2">The sequence shown here is derived from an EMBL/GenBank/DDBJ whole genome shotgun (WGS) entry which is preliminary data.</text>
</comment>
<evidence type="ECO:0000313" key="3">
    <source>
        <dbReference type="Proteomes" id="UP000177588"/>
    </source>
</evidence>
<dbReference type="Proteomes" id="UP000177588">
    <property type="component" value="Unassembled WGS sequence"/>
</dbReference>
<dbReference type="EMBL" id="MHCT01000031">
    <property type="protein sequence ID" value="OGY25346.1"/>
    <property type="molecule type" value="Genomic_DNA"/>
</dbReference>
<accession>A0A1G1WCC4</accession>
<dbReference type="Pfam" id="PF00814">
    <property type="entry name" value="TsaD"/>
    <property type="match status" value="1"/>
</dbReference>
<dbReference type="STRING" id="1802597.A2Z24_00730"/>
<gene>
    <name evidence="2" type="ORF">A2Z24_00730</name>
</gene>
<reference evidence="2 3" key="1">
    <citation type="journal article" date="2016" name="Nat. Commun.">
        <title>Thousands of microbial genomes shed light on interconnected biogeochemical processes in an aquifer system.</title>
        <authorList>
            <person name="Anantharaman K."/>
            <person name="Brown C.T."/>
            <person name="Hug L.A."/>
            <person name="Sharon I."/>
            <person name="Castelle C.J."/>
            <person name="Probst A.J."/>
            <person name="Thomas B.C."/>
            <person name="Singh A."/>
            <person name="Wilkins M.J."/>
            <person name="Karaoz U."/>
            <person name="Brodie E.L."/>
            <person name="Williams K.H."/>
            <person name="Hubbard S.S."/>
            <person name="Banfield J.F."/>
        </authorList>
    </citation>
    <scope>NUCLEOTIDE SEQUENCE [LARGE SCALE GENOMIC DNA]</scope>
</reference>
<evidence type="ECO:0000313" key="2">
    <source>
        <dbReference type="EMBL" id="OGY25346.1"/>
    </source>
</evidence>
<proteinExistence type="predicted"/>
<dbReference type="AlphaFoldDB" id="A0A1G1WCC4"/>
<sequence>MGLKLFIDCTISKKATVSLIESKGKIIAKEEADEPLIAVDRLLKKTKTKLEDIDEISSHPGPGSFTGLRVGAAVAQALNFALGRKVKPPKLKYE</sequence>